<dbReference type="Gene3D" id="3.30.70.370">
    <property type="match status" value="1"/>
</dbReference>
<gene>
    <name evidence="3" type="ORF">UFOVP59_31</name>
</gene>
<dbReference type="InterPro" id="IPR001098">
    <property type="entry name" value="DNA-dir_DNA_pol_A_palm_dom"/>
</dbReference>
<dbReference type="GO" id="GO:0003887">
    <property type="term" value="F:DNA-directed DNA polymerase activity"/>
    <property type="evidence" value="ECO:0007669"/>
    <property type="project" value="UniProtKB-KW"/>
</dbReference>
<dbReference type="GO" id="GO:0003677">
    <property type="term" value="F:DNA binding"/>
    <property type="evidence" value="ECO:0007669"/>
    <property type="project" value="InterPro"/>
</dbReference>
<keyword evidence="1" id="KW-1194">Viral DNA replication</keyword>
<evidence type="ECO:0000259" key="2">
    <source>
        <dbReference type="SMART" id="SM00482"/>
    </source>
</evidence>
<dbReference type="Gene3D" id="1.10.150.20">
    <property type="entry name" value="5' to 3' exonuclease, C-terminal subdomain"/>
    <property type="match status" value="1"/>
</dbReference>
<dbReference type="SMART" id="SM00482">
    <property type="entry name" value="POLAc"/>
    <property type="match status" value="1"/>
</dbReference>
<proteinExistence type="predicted"/>
<keyword evidence="3" id="KW-0808">Transferase</keyword>
<dbReference type="GO" id="GO:0006260">
    <property type="term" value="P:DNA replication"/>
    <property type="evidence" value="ECO:0007669"/>
    <property type="project" value="InterPro"/>
</dbReference>
<dbReference type="InterPro" id="IPR012337">
    <property type="entry name" value="RNaseH-like_sf"/>
</dbReference>
<feature type="domain" description="DNA-directed DNA polymerase family A palm" evidence="2">
    <location>
        <begin position="377"/>
        <end position="585"/>
    </location>
</feature>
<dbReference type="InterPro" id="IPR036397">
    <property type="entry name" value="RNaseH_sf"/>
</dbReference>
<keyword evidence="1" id="KW-0235">DNA replication</keyword>
<reference evidence="3" key="1">
    <citation type="submission" date="2020-04" db="EMBL/GenBank/DDBJ databases">
        <authorList>
            <person name="Chiriac C."/>
            <person name="Salcher M."/>
            <person name="Ghai R."/>
            <person name="Kavagutti S V."/>
        </authorList>
    </citation>
    <scope>NUCLEOTIDE SEQUENCE</scope>
</reference>
<dbReference type="GO" id="GO:0039693">
    <property type="term" value="P:viral DNA genome replication"/>
    <property type="evidence" value="ECO:0007669"/>
    <property type="project" value="UniProtKB-KW"/>
</dbReference>
<evidence type="ECO:0000256" key="1">
    <source>
        <dbReference type="ARBA" id="ARBA00023109"/>
    </source>
</evidence>
<dbReference type="InterPro" id="IPR043502">
    <property type="entry name" value="DNA/RNA_pol_sf"/>
</dbReference>
<accession>A0A6J5KTX0</accession>
<dbReference type="Gene3D" id="3.30.420.10">
    <property type="entry name" value="Ribonuclease H-like superfamily/Ribonuclease H"/>
    <property type="match status" value="1"/>
</dbReference>
<organism evidence="3">
    <name type="scientific">uncultured Caudovirales phage</name>
    <dbReference type="NCBI Taxonomy" id="2100421"/>
    <lineage>
        <taxon>Viruses</taxon>
        <taxon>Duplodnaviria</taxon>
        <taxon>Heunggongvirae</taxon>
        <taxon>Uroviricota</taxon>
        <taxon>Caudoviricetes</taxon>
        <taxon>Peduoviridae</taxon>
        <taxon>Maltschvirus</taxon>
        <taxon>Maltschvirus maltsch</taxon>
    </lineage>
</organism>
<sequence length="626" mass="71435">MKFIVFDSESDGLWKEATKLHVLSWTSDGTNIHSTVNKEEIIALFKQPDTYFVAHNNVRHDLPLLNKLFNLGLDYKKLIDTLALSWYLNEGRPKHGLESFGVDYGVPKPKVDDWEGLTYEEYKHRCEEDVKINWLLWQDLWSRLLALYKTEEEALRFCAYLSFKLDCAREQEEVGVRLDVGLAQKSFDTLTQQQEEKTEELKKAMPKKVNYKEVNKPPAIYKKDGTISVAGKKWLDLLIELKLPHNTVGPVRVIDSVEDGNPGSTDQVKEWLHNLGWKPKTFKYVRDKATGKERMIEQVRSEGELCESVTDLIDKDSAVGILEGLTVITHRLGIFKAFLNSHKDGWLEAGIDGITNTFRFKHKNPIVNLPGIDKPWGKEIRGCLLPPEGHVWAGSDMVSLEATTRNHYIQPLDPRYVEEMVQPGYDPHLKIAVIAGKITEADYTFYKDWDEISDPQRYKDIKAVRKKAKTVSYSAMYGVGAAKLAREIESSKKDAQELLDGFWKLNWAIKAVAGKQKVKIVGGKMWLQNPVSGFWHSLRAEKDIWSTLNQSTGVYCFDTWVGYLRVLGAKLAFTFHDEVGCPVEIGSESFIREVLSDAIAFTNKKLFLNVKLGIDIQFGDNYAKIH</sequence>
<evidence type="ECO:0000313" key="3">
    <source>
        <dbReference type="EMBL" id="CAB4124606.1"/>
    </source>
</evidence>
<keyword evidence="3" id="KW-0548">Nucleotidyltransferase</keyword>
<protein>
    <submittedName>
        <fullName evidence="3">DNA-directed DNA polymerase, family A, palm domain containing protein</fullName>
    </submittedName>
</protein>
<dbReference type="SUPFAM" id="SSF53098">
    <property type="entry name" value="Ribonuclease H-like"/>
    <property type="match status" value="1"/>
</dbReference>
<dbReference type="EMBL" id="LR796181">
    <property type="protein sequence ID" value="CAB4124606.1"/>
    <property type="molecule type" value="Genomic_DNA"/>
</dbReference>
<keyword evidence="3" id="KW-0239">DNA-directed DNA polymerase</keyword>
<name>A0A6J5KTX0_9CAUD</name>
<dbReference type="SUPFAM" id="SSF56672">
    <property type="entry name" value="DNA/RNA polymerases"/>
    <property type="match status" value="1"/>
</dbReference>